<sequence>MLAALHDHEPDAATLEGLRKLDFPQNLGLHLATKEGLRALELMTQALVALPQPPESADLNELAADYASIYLNHGIQASPEESVWLDDDHLICQDSMFQVRSWLEKYGLQAENWRIRPDDHLVYQLKFIAHLLTRDEDLLQQAGCFMDEHLLRWIGDFSQRVLQRCATPYFAGLALLTAAYCEELRDLIAGVTGQPRPLPEEIEERMNQKVTSQVEEQPGAYVPGIGPTV</sequence>
<evidence type="ECO:0008006" key="4">
    <source>
        <dbReference type="Google" id="ProtNLM"/>
    </source>
</evidence>
<dbReference type="EMBL" id="AP012273">
    <property type="protein sequence ID" value="BAO44483.1"/>
    <property type="molecule type" value="Genomic_DNA"/>
</dbReference>
<dbReference type="AlphaFoldDB" id="A0A7U6JI67"/>
<accession>A0A7U6JI67</accession>
<protein>
    <recommendedName>
        <fullName evidence="4">Dehydrogenase</fullName>
    </recommendedName>
</protein>
<evidence type="ECO:0000256" key="1">
    <source>
        <dbReference type="ARBA" id="ARBA00023186"/>
    </source>
</evidence>
<name>A0A7U6JI67_9GAMM</name>
<dbReference type="Gene3D" id="1.10.3480.10">
    <property type="entry name" value="TorD-like"/>
    <property type="match status" value="1"/>
</dbReference>
<dbReference type="InterPro" id="IPR050289">
    <property type="entry name" value="TorD/DmsD_chaperones"/>
</dbReference>
<organism evidence="2 3">
    <name type="scientific">Thiolapillus brandeum</name>
    <dbReference type="NCBI Taxonomy" id="1076588"/>
    <lineage>
        <taxon>Bacteria</taxon>
        <taxon>Pseudomonadati</taxon>
        <taxon>Pseudomonadota</taxon>
        <taxon>Gammaproteobacteria</taxon>
        <taxon>Chromatiales</taxon>
        <taxon>Sedimenticolaceae</taxon>
        <taxon>Thiolapillus</taxon>
    </lineage>
</organism>
<proteinExistence type="predicted"/>
<dbReference type="Proteomes" id="UP000031631">
    <property type="component" value="Chromosome"/>
</dbReference>
<reference evidence="2 3" key="1">
    <citation type="journal article" date="2014" name="PLoS ONE">
        <title>Physiological and genomic features of a novel sulfur-oxidizing gammaproteobacterium belonging to a previously uncultivated symbiotic lineage isolated from a hydrothermal vent.</title>
        <authorList>
            <person name="Nunoura T."/>
            <person name="Takaki Y."/>
            <person name="Kazama H."/>
            <person name="Kakuta J."/>
            <person name="Shimamura S."/>
            <person name="Makita H."/>
            <person name="Hirai M."/>
            <person name="Miyazaki M."/>
            <person name="Takai K."/>
        </authorList>
    </citation>
    <scope>NUCLEOTIDE SEQUENCE [LARGE SCALE GENOMIC DNA]</scope>
    <source>
        <strain evidence="2 3">Hiromi1</strain>
    </source>
</reference>
<evidence type="ECO:0000313" key="2">
    <source>
        <dbReference type="EMBL" id="BAO44483.1"/>
    </source>
</evidence>
<dbReference type="KEGG" id="tbn:TBH_C1566"/>
<dbReference type="SUPFAM" id="SSF89155">
    <property type="entry name" value="TorD-like"/>
    <property type="match status" value="1"/>
</dbReference>
<dbReference type="PANTHER" id="PTHR34227:SF1">
    <property type="entry name" value="DIMETHYL SULFOXIDE REDUCTASE CHAPERONE-RELATED"/>
    <property type="match status" value="1"/>
</dbReference>
<dbReference type="Pfam" id="PF02613">
    <property type="entry name" value="Nitrate_red_del"/>
    <property type="match status" value="1"/>
</dbReference>
<keyword evidence="1" id="KW-0143">Chaperone</keyword>
<dbReference type="InterPro" id="IPR036411">
    <property type="entry name" value="TorD-like_sf"/>
</dbReference>
<keyword evidence="3" id="KW-1185">Reference proteome</keyword>
<dbReference type="PANTHER" id="PTHR34227">
    <property type="entry name" value="CHAPERONE PROTEIN YCDY"/>
    <property type="match status" value="1"/>
</dbReference>
<dbReference type="InterPro" id="IPR020945">
    <property type="entry name" value="DMSO/NO3_reduct_chaperone"/>
</dbReference>
<gene>
    <name evidence="2" type="ORF">TBH_C1566</name>
</gene>
<evidence type="ECO:0000313" key="3">
    <source>
        <dbReference type="Proteomes" id="UP000031631"/>
    </source>
</evidence>